<accession>A0A939F5G3</accession>
<sequence>MTLLKSVGMMLGSELGEFLFAEFRTALTVRCEQGDVVSTVDVTMIIVNAGVAAVFLRAAAAKAASPGVAASAVQELLGGRPRPSDAAVRLVAVLELATVALLVVPGTRVVGYVITGVLGVLFAGMGTAGKLRGSDRPCGCFGIAESKPLGTANIVSGLLFVAVAVAGLLGPDAAGAGSTATTAVLTSAVSSSWLLATHRTAAQTAYRTFLRRWGSA</sequence>
<evidence type="ECO:0000256" key="4">
    <source>
        <dbReference type="ARBA" id="ARBA00023136"/>
    </source>
</evidence>
<evidence type="ECO:0000259" key="6">
    <source>
        <dbReference type="Pfam" id="PF07291"/>
    </source>
</evidence>
<dbReference type="RefSeq" id="WP_206961641.1">
    <property type="nucleotide sequence ID" value="NZ_BAAAJJ010000001.1"/>
</dbReference>
<reference evidence="7" key="1">
    <citation type="submission" date="2021-03" db="EMBL/GenBank/DDBJ databases">
        <title>Streptomyces poriferae sp. nov., a novel marine sponge-derived Actinobacteria species with anti-MRSA activity.</title>
        <authorList>
            <person name="Sandoval-Powers M."/>
            <person name="Kralova S."/>
            <person name="Nguyen G.-S."/>
            <person name="Fawwal D."/>
            <person name="Degnes K."/>
            <person name="Klinkenberg G."/>
            <person name="Sletta H."/>
            <person name="Wentzel A."/>
            <person name="Liles M.R."/>
        </authorList>
    </citation>
    <scope>NUCLEOTIDE SEQUENCE</scope>
    <source>
        <strain evidence="7">DSM 41794</strain>
    </source>
</reference>
<dbReference type="InterPro" id="IPR009908">
    <property type="entry name" value="Methylamine_util_MauE"/>
</dbReference>
<evidence type="ECO:0000256" key="5">
    <source>
        <dbReference type="SAM" id="Phobius"/>
    </source>
</evidence>
<feature type="transmembrane region" description="Helical" evidence="5">
    <location>
        <begin position="175"/>
        <end position="196"/>
    </location>
</feature>
<protein>
    <recommendedName>
        <fullName evidence="6">Methylamine utilisation protein MauE domain-containing protein</fullName>
    </recommendedName>
</protein>
<keyword evidence="3 5" id="KW-1133">Transmembrane helix</keyword>
<gene>
    <name evidence="7" type="ORF">J0695_10555</name>
</gene>
<feature type="transmembrane region" description="Helical" evidence="5">
    <location>
        <begin position="110"/>
        <end position="128"/>
    </location>
</feature>
<name>A0A939F5G3_9ACTN</name>
<evidence type="ECO:0000256" key="2">
    <source>
        <dbReference type="ARBA" id="ARBA00022692"/>
    </source>
</evidence>
<dbReference type="AlphaFoldDB" id="A0A939F5G3"/>
<organism evidence="7 8">
    <name type="scientific">Streptomyces beijiangensis</name>
    <dbReference type="NCBI Taxonomy" id="163361"/>
    <lineage>
        <taxon>Bacteria</taxon>
        <taxon>Bacillati</taxon>
        <taxon>Actinomycetota</taxon>
        <taxon>Actinomycetes</taxon>
        <taxon>Kitasatosporales</taxon>
        <taxon>Streptomycetaceae</taxon>
        <taxon>Streptomyces</taxon>
    </lineage>
</organism>
<dbReference type="GO" id="GO:0016020">
    <property type="term" value="C:membrane"/>
    <property type="evidence" value="ECO:0007669"/>
    <property type="project" value="UniProtKB-SubCell"/>
</dbReference>
<evidence type="ECO:0000313" key="7">
    <source>
        <dbReference type="EMBL" id="MBO0512248.1"/>
    </source>
</evidence>
<feature type="transmembrane region" description="Helical" evidence="5">
    <location>
        <begin position="149"/>
        <end position="169"/>
    </location>
</feature>
<dbReference type="Proteomes" id="UP000664167">
    <property type="component" value="Unassembled WGS sequence"/>
</dbReference>
<evidence type="ECO:0000256" key="3">
    <source>
        <dbReference type="ARBA" id="ARBA00022989"/>
    </source>
</evidence>
<comment type="subcellular location">
    <subcellularLocation>
        <location evidence="1">Membrane</location>
        <topology evidence="1">Multi-pass membrane protein</topology>
    </subcellularLocation>
</comment>
<feature type="domain" description="Methylamine utilisation protein MauE" evidence="6">
    <location>
        <begin position="43"/>
        <end position="169"/>
    </location>
</feature>
<comment type="caution">
    <text evidence="7">The sequence shown here is derived from an EMBL/GenBank/DDBJ whole genome shotgun (WGS) entry which is preliminary data.</text>
</comment>
<proteinExistence type="predicted"/>
<dbReference type="EMBL" id="JAFLRJ010000094">
    <property type="protein sequence ID" value="MBO0512248.1"/>
    <property type="molecule type" value="Genomic_DNA"/>
</dbReference>
<dbReference type="Pfam" id="PF07291">
    <property type="entry name" value="MauE"/>
    <property type="match status" value="1"/>
</dbReference>
<evidence type="ECO:0000256" key="1">
    <source>
        <dbReference type="ARBA" id="ARBA00004141"/>
    </source>
</evidence>
<dbReference type="GO" id="GO:0030416">
    <property type="term" value="P:methylamine metabolic process"/>
    <property type="evidence" value="ECO:0007669"/>
    <property type="project" value="InterPro"/>
</dbReference>
<evidence type="ECO:0000313" key="8">
    <source>
        <dbReference type="Proteomes" id="UP000664167"/>
    </source>
</evidence>
<keyword evidence="8" id="KW-1185">Reference proteome</keyword>
<keyword evidence="2 5" id="KW-0812">Transmembrane</keyword>
<keyword evidence="4 5" id="KW-0472">Membrane</keyword>